<protein>
    <submittedName>
        <fullName evidence="1">Iron-containing redox enzyme family protein</fullName>
    </submittedName>
</protein>
<dbReference type="InterPro" id="IPR016084">
    <property type="entry name" value="Haem_Oase-like_multi-hlx"/>
</dbReference>
<evidence type="ECO:0000313" key="1">
    <source>
        <dbReference type="EMBL" id="UWZ59214.1"/>
    </source>
</evidence>
<dbReference type="OrthoDB" id="3444510at2"/>
<dbReference type="AlphaFoldDB" id="A0A9Q9MJM1"/>
<gene>
    <name evidence="1" type="ORF">Daura_25480</name>
</gene>
<dbReference type="RefSeq" id="WP_081971208.1">
    <property type="nucleotide sequence ID" value="NZ_CP073767.1"/>
</dbReference>
<dbReference type="Pfam" id="PF14518">
    <property type="entry name" value="Haem_oxygenas_2"/>
    <property type="match status" value="1"/>
</dbReference>
<organism evidence="1 2">
    <name type="scientific">Dactylosporangium aurantiacum</name>
    <dbReference type="NCBI Taxonomy" id="35754"/>
    <lineage>
        <taxon>Bacteria</taxon>
        <taxon>Bacillati</taxon>
        <taxon>Actinomycetota</taxon>
        <taxon>Actinomycetes</taxon>
        <taxon>Micromonosporales</taxon>
        <taxon>Micromonosporaceae</taxon>
        <taxon>Dactylosporangium</taxon>
    </lineage>
</organism>
<proteinExistence type="predicted"/>
<dbReference type="EMBL" id="CP073767">
    <property type="protein sequence ID" value="UWZ59214.1"/>
    <property type="molecule type" value="Genomic_DNA"/>
</dbReference>
<dbReference type="SMART" id="SM01236">
    <property type="entry name" value="Haem_oxygenase_2"/>
    <property type="match status" value="1"/>
</dbReference>
<accession>A0A9Q9MJM1</accession>
<dbReference type="Gene3D" id="1.20.910.10">
    <property type="entry name" value="Heme oxygenase-like"/>
    <property type="match status" value="1"/>
</dbReference>
<sequence>MAIDTDIVRPRPADDLGGRVAAFTNDFLFTGAPHLLHPPNPYRRMLVPDAVAEVDFTRPLSAAEASGHRALVAHRLLGTFYEADTVLLPEQGLGALRGDFDRFYGDGLRRLREASLSDLEHFAFALLDDEVDVTGAWRVEDLAAYFEHAAAEAEAGEAESLTAIAAARRPEVAADTYLVQLALDGLTEASAMSKNLGGAFGPEQSALFKVFIDEFGYGVHDAKHTTIFRKMLHSRGLQTHVHAYWNFYLAGPLATNNYYYFVSRDHANFFRYIGAVTYAERVFAPSFVNMIKTYRGVFGDDVDLHYCEEHAHIDAHHGRITRDEILLALAERHGAGVIPELVRGIAEARLLGDWFERDTAAQIRWSDDLDAYRMDGPPAPAHDARRVRVTAASPFGTRSHDQAVVVTVEDGTAALVTAPTATPAPLARGEAVLVPAGRLYGIRPTGGDCTYTVRAAGSDTTAVTPSAS</sequence>
<name>A0A9Q9MJM1_9ACTN</name>
<evidence type="ECO:0000313" key="2">
    <source>
        <dbReference type="Proteomes" id="UP001058003"/>
    </source>
</evidence>
<dbReference type="Proteomes" id="UP001058003">
    <property type="component" value="Chromosome"/>
</dbReference>
<keyword evidence="2" id="KW-1185">Reference proteome</keyword>
<dbReference type="KEGG" id="daur:Daura_25480"/>
<reference evidence="1" key="1">
    <citation type="submission" date="2021-04" db="EMBL/GenBank/DDBJ databases">
        <title>Dactylosporangium aurantiacum NRRL B-8018 full assembly.</title>
        <authorList>
            <person name="Hartkoorn R.C."/>
            <person name="Beaudoing E."/>
            <person name="Hot D."/>
        </authorList>
    </citation>
    <scope>NUCLEOTIDE SEQUENCE</scope>
    <source>
        <strain evidence="1">NRRL B-8018</strain>
    </source>
</reference>